<dbReference type="Gene3D" id="3.40.50.2300">
    <property type="match status" value="2"/>
</dbReference>
<keyword evidence="3 8" id="KW-0573">Peptidoglycan synthesis</keyword>
<comment type="subcellular location">
    <subcellularLocation>
        <location evidence="8">Cell outer membrane</location>
        <topology evidence="8">Lipid-anchor</topology>
        <orientation evidence="8">Periplasmic side</orientation>
    </subcellularLocation>
</comment>
<keyword evidence="1 8" id="KW-0732">Signal</keyword>
<dbReference type="GO" id="GO:0008360">
    <property type="term" value="P:regulation of cell shape"/>
    <property type="evidence" value="ECO:0007669"/>
    <property type="project" value="UniProtKB-KW"/>
</dbReference>
<evidence type="ECO:0000313" key="10">
    <source>
        <dbReference type="EMBL" id="PQJ67935.1"/>
    </source>
</evidence>
<dbReference type="HAMAP" id="MF_01890">
    <property type="entry name" value="LpoA"/>
    <property type="match status" value="1"/>
</dbReference>
<protein>
    <recommendedName>
        <fullName evidence="8">Penicillin-binding protein activator LpoA</fullName>
        <shortName evidence="8">PBP activator LpoA</shortName>
    </recommendedName>
</protein>
<feature type="signal peptide" evidence="9">
    <location>
        <begin position="1"/>
        <end position="21"/>
    </location>
</feature>
<dbReference type="GO" id="GO:0031241">
    <property type="term" value="C:periplasmic side of cell outer membrane"/>
    <property type="evidence" value="ECO:0007669"/>
    <property type="project" value="UniProtKB-UniRule"/>
</dbReference>
<evidence type="ECO:0000256" key="9">
    <source>
        <dbReference type="SAM" id="SignalP"/>
    </source>
</evidence>
<dbReference type="Pfam" id="PF04348">
    <property type="entry name" value="LppC"/>
    <property type="match status" value="1"/>
</dbReference>
<dbReference type="GO" id="GO:0030234">
    <property type="term" value="F:enzyme regulator activity"/>
    <property type="evidence" value="ECO:0007669"/>
    <property type="project" value="UniProtKB-UniRule"/>
</dbReference>
<dbReference type="CDD" id="cd06339">
    <property type="entry name" value="PBP1_YraM_LppC_lipoprotein-like"/>
    <property type="match status" value="1"/>
</dbReference>
<keyword evidence="6 8" id="KW-0998">Cell outer membrane</keyword>
<dbReference type="InterPro" id="IPR028082">
    <property type="entry name" value="Peripla_BP_I"/>
</dbReference>
<comment type="subunit">
    <text evidence="8">Interacts with PBP1a.</text>
</comment>
<evidence type="ECO:0000256" key="7">
    <source>
        <dbReference type="ARBA" id="ARBA00023288"/>
    </source>
</evidence>
<feature type="chain" id="PRO_5015659521" description="Penicillin-binding protein activator LpoA" evidence="9">
    <location>
        <begin position="22"/>
        <end position="588"/>
    </location>
</feature>
<comment type="caution">
    <text evidence="10">The sequence shown here is derived from an EMBL/GenBank/DDBJ whole genome shotgun (WGS) entry which is preliminary data.</text>
</comment>
<dbReference type="EMBL" id="MSCJ01000001">
    <property type="protein sequence ID" value="PQJ67935.1"/>
    <property type="molecule type" value="Genomic_DNA"/>
</dbReference>
<dbReference type="Gene3D" id="1.25.40.650">
    <property type="match status" value="1"/>
</dbReference>
<comment type="similarity">
    <text evidence="8">Belongs to the LpoA family.</text>
</comment>
<dbReference type="AlphaFoldDB" id="A0A2S7W157"/>
<dbReference type="GO" id="GO:0009252">
    <property type="term" value="P:peptidoglycan biosynthetic process"/>
    <property type="evidence" value="ECO:0007669"/>
    <property type="project" value="UniProtKB-UniRule"/>
</dbReference>
<evidence type="ECO:0000256" key="4">
    <source>
        <dbReference type="ARBA" id="ARBA00023136"/>
    </source>
</evidence>
<dbReference type="PANTHER" id="PTHR38038:SF1">
    <property type="entry name" value="PENICILLIN-BINDING PROTEIN ACTIVATOR LPOA"/>
    <property type="match status" value="1"/>
</dbReference>
<dbReference type="InterPro" id="IPR007443">
    <property type="entry name" value="LpoA"/>
</dbReference>
<keyword evidence="2 8" id="KW-0133">Cell shape</keyword>
<dbReference type="RefSeq" id="WP_105061007.1">
    <property type="nucleotide sequence ID" value="NZ_MSCJ01000001.1"/>
</dbReference>
<evidence type="ECO:0000256" key="6">
    <source>
        <dbReference type="ARBA" id="ARBA00023237"/>
    </source>
</evidence>
<accession>A0A2S7W157</accession>
<gene>
    <name evidence="8" type="primary">lpoA</name>
    <name evidence="10" type="ORF">BTO08_11415</name>
</gene>
<sequence>MPNFTHKRKSVSRLMAPVALAVILAGCSTPNLYNQQAPLTDITAAAAQSSAAYLSKAQASKGAERINWEILALKAMIEEGKWQQADQQVTKLSQQSMSPLQIAEWQLARAAIRYHQGQYQEALNSLNFQPSWQLTKSQYQRYYTFRAELLDQLNHKFQAARERSKLDFYLSSDQKAANWNNLWHDLSGYSNAQLSNAKIGSDEGVLKGWVELAMLKNSASRQPGKLKDAVEQWLSQHPYHPANQYLPAELEAVMNLKAIKLDRVALLLPLTGRFAAQGKTVRDGFIDAMMDDADRSADTNLNIYDTEAESMASIMAKLQQNGTQFVVGPLRKDKISEFQQDNTTHINTLALNMPPEINSNHPNACYFALSPEQSAEQAAEHIFSEGHRNPVVLVPSNSYGQRVSTAFNQEWTSLNSQPAQVATFGASDEIPQQIRQVFGRAPGSKTDAIYIVASKNELMTIKPFIEASLPPSGNPPQIYVSSRSNPDRKGYSQEIQGVELGDIPLLINPPASYMERFNQLWPNEGNTSVRLHAFGMDAYLLSNELPQLRAMSDYTTQGATGKLSADSQCVIHRQIDWGKITVDGIQPE</sequence>
<keyword evidence="4 8" id="KW-0472">Membrane</keyword>
<reference evidence="10 11" key="1">
    <citation type="submission" date="2016-12" db="EMBL/GenBank/DDBJ databases">
        <title>Diversity of luminous bacteria.</title>
        <authorList>
            <person name="Yoshizawa S."/>
            <person name="Kogure K."/>
        </authorList>
    </citation>
    <scope>NUCLEOTIDE SEQUENCE [LARGE SCALE GENOMIC DNA]</scope>
    <source>
        <strain evidence="10 11">LC1-200</strain>
    </source>
</reference>
<dbReference type="SUPFAM" id="SSF53822">
    <property type="entry name" value="Periplasmic binding protein-like I"/>
    <property type="match status" value="1"/>
</dbReference>
<proteinExistence type="inferred from homology"/>
<evidence type="ECO:0000256" key="2">
    <source>
        <dbReference type="ARBA" id="ARBA00022960"/>
    </source>
</evidence>
<evidence type="ECO:0000313" key="11">
    <source>
        <dbReference type="Proteomes" id="UP000238730"/>
    </source>
</evidence>
<keyword evidence="5 8" id="KW-0564">Palmitate</keyword>
<evidence type="ECO:0000256" key="8">
    <source>
        <dbReference type="HAMAP-Rule" id="MF_01890"/>
    </source>
</evidence>
<evidence type="ECO:0000256" key="3">
    <source>
        <dbReference type="ARBA" id="ARBA00022984"/>
    </source>
</evidence>
<dbReference type="Proteomes" id="UP000238730">
    <property type="component" value="Unassembled WGS sequence"/>
</dbReference>
<dbReference type="PROSITE" id="PS51257">
    <property type="entry name" value="PROKAR_LIPOPROTEIN"/>
    <property type="match status" value="1"/>
</dbReference>
<name>A0A2S7W157_PHOAN</name>
<dbReference type="PANTHER" id="PTHR38038">
    <property type="entry name" value="PENICILLIN-BINDING PROTEIN ACTIVATOR LPOA"/>
    <property type="match status" value="1"/>
</dbReference>
<keyword evidence="7 8" id="KW-0449">Lipoprotein</keyword>
<dbReference type="Gene3D" id="1.25.40.10">
    <property type="entry name" value="Tetratricopeptide repeat domain"/>
    <property type="match status" value="1"/>
</dbReference>
<evidence type="ECO:0000256" key="5">
    <source>
        <dbReference type="ARBA" id="ARBA00023139"/>
    </source>
</evidence>
<evidence type="ECO:0000256" key="1">
    <source>
        <dbReference type="ARBA" id="ARBA00022729"/>
    </source>
</evidence>
<organism evidence="10 11">
    <name type="scientific">Photobacterium angustum</name>
    <dbReference type="NCBI Taxonomy" id="661"/>
    <lineage>
        <taxon>Bacteria</taxon>
        <taxon>Pseudomonadati</taxon>
        <taxon>Pseudomonadota</taxon>
        <taxon>Gammaproteobacteria</taxon>
        <taxon>Vibrionales</taxon>
        <taxon>Vibrionaceae</taxon>
        <taxon>Photobacterium</taxon>
    </lineage>
</organism>
<dbReference type="OrthoDB" id="6708821at2"/>
<dbReference type="InterPro" id="IPR011990">
    <property type="entry name" value="TPR-like_helical_dom_sf"/>
</dbReference>
<comment type="function">
    <text evidence="8">Regulator of peptidoglycan synthesis that is essential for the function of penicillin-binding protein 1A (PBP1a).</text>
</comment>